<gene>
    <name evidence="2" type="ORF">E4021_07040</name>
</gene>
<dbReference type="OrthoDB" id="9801938at2"/>
<dbReference type="InterPro" id="IPR036526">
    <property type="entry name" value="C-N_Hydrolase_sf"/>
</dbReference>
<dbReference type="AlphaFoldDB" id="A0A4S4NKS1"/>
<evidence type="ECO:0000313" key="3">
    <source>
        <dbReference type="Proteomes" id="UP000308528"/>
    </source>
</evidence>
<proteinExistence type="predicted"/>
<name>A0A4S4NKS1_9BACT</name>
<accession>A0A4S4NKS1</accession>
<dbReference type="SUPFAM" id="SSF56317">
    <property type="entry name" value="Carbon-nitrogen hydrolase"/>
    <property type="match status" value="1"/>
</dbReference>
<organism evidence="2 3">
    <name type="scientific">Neolewinella litorea</name>
    <dbReference type="NCBI Taxonomy" id="2562452"/>
    <lineage>
        <taxon>Bacteria</taxon>
        <taxon>Pseudomonadati</taxon>
        <taxon>Bacteroidota</taxon>
        <taxon>Saprospiria</taxon>
        <taxon>Saprospirales</taxon>
        <taxon>Lewinellaceae</taxon>
        <taxon>Neolewinella</taxon>
    </lineage>
</organism>
<reference evidence="2 3" key="1">
    <citation type="submission" date="2019-04" db="EMBL/GenBank/DDBJ databases">
        <title>Lewinella litorea sp. nov., isolated from a marine sand.</title>
        <authorList>
            <person name="Yoon J.-H."/>
        </authorList>
    </citation>
    <scope>NUCLEOTIDE SEQUENCE [LARGE SCALE GENOMIC DNA]</scope>
    <source>
        <strain evidence="2 3">HSMS-39</strain>
    </source>
</reference>
<evidence type="ECO:0000259" key="1">
    <source>
        <dbReference type="PROSITE" id="PS50263"/>
    </source>
</evidence>
<feature type="domain" description="CN hydrolase" evidence="1">
    <location>
        <begin position="1"/>
        <end position="239"/>
    </location>
</feature>
<dbReference type="Gene3D" id="3.60.110.10">
    <property type="entry name" value="Carbon-nitrogen hydrolase"/>
    <property type="match status" value="1"/>
</dbReference>
<dbReference type="RefSeq" id="WP_136457790.1">
    <property type="nucleotide sequence ID" value="NZ_SRSF01000002.1"/>
</dbReference>
<keyword evidence="2" id="KW-0378">Hydrolase</keyword>
<dbReference type="PANTHER" id="PTHR23088:SF27">
    <property type="entry name" value="DEAMINATED GLUTATHIONE AMIDASE"/>
    <property type="match status" value="1"/>
</dbReference>
<dbReference type="Proteomes" id="UP000308528">
    <property type="component" value="Unassembled WGS sequence"/>
</dbReference>
<comment type="caution">
    <text evidence="2">The sequence shown here is derived from an EMBL/GenBank/DDBJ whole genome shotgun (WGS) entry which is preliminary data.</text>
</comment>
<dbReference type="PANTHER" id="PTHR23088">
    <property type="entry name" value="NITRILASE-RELATED"/>
    <property type="match status" value="1"/>
</dbReference>
<dbReference type="Pfam" id="PF00795">
    <property type="entry name" value="CN_hydrolase"/>
    <property type="match status" value="1"/>
</dbReference>
<protein>
    <submittedName>
        <fullName evidence="2">Carbon-nitrogen family hydrolase</fullName>
    </submittedName>
</protein>
<dbReference type="EMBL" id="SRSF01000002">
    <property type="protein sequence ID" value="THH40484.1"/>
    <property type="molecule type" value="Genomic_DNA"/>
</dbReference>
<sequence length="263" mass="28847">MRIAIHQFNAELGAVDRNLQRIEGLLAELAPGEIDLILFPEMCDTGYAMDVIMENAVAWDEHHLAGVKREAARLGATVVVGISERAGNDVFNTAAVIAPDGSLIYKYRKTHLVSIAPIHEDHYLTPGDSLGYFVSGGVNFGVMTCYELRFPEVARTLTLRGAQVLLVPTAWPAVRVEHLTSLLRARAIENQLFVVCASRVGTDADITFSGNSMVIDPNGNILARGSAATEEWLRADIDLETVQRSRERIAALLERRPHLYGGK</sequence>
<evidence type="ECO:0000313" key="2">
    <source>
        <dbReference type="EMBL" id="THH40484.1"/>
    </source>
</evidence>
<dbReference type="GO" id="GO:0016787">
    <property type="term" value="F:hydrolase activity"/>
    <property type="evidence" value="ECO:0007669"/>
    <property type="project" value="UniProtKB-KW"/>
</dbReference>
<dbReference type="PROSITE" id="PS50263">
    <property type="entry name" value="CN_HYDROLASE"/>
    <property type="match status" value="1"/>
</dbReference>
<dbReference type="InterPro" id="IPR003010">
    <property type="entry name" value="C-N_Hydrolase"/>
</dbReference>
<keyword evidence="3" id="KW-1185">Reference proteome</keyword>